<dbReference type="WBParaSite" id="EN70_9670">
    <property type="protein sequence ID" value="EN70_9670"/>
    <property type="gene ID" value="EN70_9670"/>
</dbReference>
<name>A0A1I7W4U0_LOALO</name>
<keyword evidence="1 3" id="KW-0863">Zinc-finger</keyword>
<dbReference type="InterPro" id="IPR001841">
    <property type="entry name" value="Znf_RING"/>
</dbReference>
<keyword evidence="6" id="KW-1185">Reference proteome</keyword>
<keyword evidence="1 3" id="KW-0479">Metal-binding</keyword>
<reference evidence="7" key="2">
    <citation type="submission" date="2016-11" db="UniProtKB">
        <authorList>
            <consortium name="WormBaseParasite"/>
        </authorList>
    </citation>
    <scope>IDENTIFICATION</scope>
</reference>
<keyword evidence="2" id="KW-0862">Zinc</keyword>
<dbReference type="OrthoDB" id="5855668at2759"/>
<evidence type="ECO:0000313" key="7">
    <source>
        <dbReference type="WBParaSite" id="EN70_9670"/>
    </source>
</evidence>
<dbReference type="KEGG" id="loa:LOAG_04370"/>
<accession>A0A1I7W4U0</accession>
<proteinExistence type="predicted"/>
<dbReference type="EMBL" id="JH712325">
    <property type="protein sequence ID" value="EFO24113.1"/>
    <property type="molecule type" value="Genomic_DNA"/>
</dbReference>
<dbReference type="InterPro" id="IPR013083">
    <property type="entry name" value="Znf_RING/FYVE/PHD"/>
</dbReference>
<evidence type="ECO:0000256" key="1">
    <source>
        <dbReference type="ARBA" id="ARBA00022771"/>
    </source>
</evidence>
<dbReference type="PANTHER" id="PTHR14879">
    <property type="entry name" value="CASPASE REGULATOR, RING FINGER DOMAIN-CONTAINING"/>
    <property type="match status" value="1"/>
</dbReference>
<evidence type="ECO:0000313" key="5">
    <source>
        <dbReference type="EMBL" id="EFO24113.1"/>
    </source>
</evidence>
<dbReference type="Proteomes" id="UP000095285">
    <property type="component" value="Unassembled WGS sequence"/>
</dbReference>
<sequence length="310" mass="35707">MSHIGQIYQYEPLRNQVMGQSNKDFEKLPLVGFSICSGMEIIKQKLHPSNTVAFKSWNSPEMPLWARNRVKTDDYLRMLLRFEKKRLGVCFRLNSFPPSCYVYFDYPPNHPVEELYLALINSEMFNEQGIPFIAMPNPTEIFVWTAQKMQKAINKEEREAIKPLIQNTTSKSNKARTTVPMCTFCWERPIDTLLMPCNHAVCCKICKDNYISYERKRNKAKNLSMDVVCPICREKIEGVAQIWFPKICRCLLCKNDCNKLSAVAGGKNGCGCVIGCYEKARKLCEDGGSCPHCQKELIDVLQIFIQDDRD</sequence>
<dbReference type="GO" id="GO:0008270">
    <property type="term" value="F:zinc ion binding"/>
    <property type="evidence" value="ECO:0007669"/>
    <property type="project" value="UniProtKB-KW"/>
</dbReference>
<dbReference type="OMA" id="NSFPPSC"/>
<evidence type="ECO:0000259" key="4">
    <source>
        <dbReference type="PROSITE" id="PS50089"/>
    </source>
</evidence>
<dbReference type="Pfam" id="PF13920">
    <property type="entry name" value="zf-C3HC4_3"/>
    <property type="match status" value="1"/>
</dbReference>
<dbReference type="AlphaFoldDB" id="A0A1I7W4U0"/>
<evidence type="ECO:0000256" key="2">
    <source>
        <dbReference type="ARBA" id="ARBA00022833"/>
    </source>
</evidence>
<accession>A0A1S0U2I4</accession>
<evidence type="ECO:0000256" key="3">
    <source>
        <dbReference type="PROSITE-ProRule" id="PRU00175"/>
    </source>
</evidence>
<gene>
    <name evidence="5 7" type="ORF">LOAG_04370</name>
</gene>
<dbReference type="RefSeq" id="XP_003139955.1">
    <property type="nucleotide sequence ID" value="XM_003139907.1"/>
</dbReference>
<dbReference type="PROSITE" id="PS50089">
    <property type="entry name" value="ZF_RING_2"/>
    <property type="match status" value="1"/>
</dbReference>
<organism evidence="6 7">
    <name type="scientific">Loa loa</name>
    <name type="common">Eye worm</name>
    <name type="synonym">Filaria loa</name>
    <dbReference type="NCBI Taxonomy" id="7209"/>
    <lineage>
        <taxon>Eukaryota</taxon>
        <taxon>Metazoa</taxon>
        <taxon>Ecdysozoa</taxon>
        <taxon>Nematoda</taxon>
        <taxon>Chromadorea</taxon>
        <taxon>Rhabditida</taxon>
        <taxon>Spirurina</taxon>
        <taxon>Spiruromorpha</taxon>
        <taxon>Filarioidea</taxon>
        <taxon>Onchocercidae</taxon>
        <taxon>Loa</taxon>
    </lineage>
</organism>
<evidence type="ECO:0000313" key="6">
    <source>
        <dbReference type="Proteomes" id="UP000095285"/>
    </source>
</evidence>
<dbReference type="SUPFAM" id="SSF57850">
    <property type="entry name" value="RING/U-box"/>
    <property type="match status" value="1"/>
</dbReference>
<protein>
    <submittedName>
        <fullName evidence="7">RING-type domain-containing protein</fullName>
    </submittedName>
</protein>
<reference evidence="5 6" key="1">
    <citation type="submission" date="2012-04" db="EMBL/GenBank/DDBJ databases">
        <title>The Genome Sequence of Loa loa.</title>
        <authorList>
            <consortium name="The Broad Institute Genome Sequencing Platform"/>
            <consortium name="Broad Institute Genome Sequencing Center for Infectious Disease"/>
            <person name="Nutman T.B."/>
            <person name="Fink D.L."/>
            <person name="Russ C."/>
            <person name="Young S."/>
            <person name="Zeng Q."/>
            <person name="Gargeya S."/>
            <person name="Alvarado L."/>
            <person name="Berlin A."/>
            <person name="Chapman S.B."/>
            <person name="Chen Z."/>
            <person name="Freedman E."/>
            <person name="Gellesch M."/>
            <person name="Goldberg J."/>
            <person name="Griggs A."/>
            <person name="Gujja S."/>
            <person name="Heilman E.R."/>
            <person name="Heiman D."/>
            <person name="Howarth C."/>
            <person name="Mehta T."/>
            <person name="Neiman D."/>
            <person name="Pearson M."/>
            <person name="Roberts A."/>
            <person name="Saif S."/>
            <person name="Shea T."/>
            <person name="Shenoy N."/>
            <person name="Sisk P."/>
            <person name="Stolte C."/>
            <person name="Sykes S."/>
            <person name="White J."/>
            <person name="Yandava C."/>
            <person name="Haas B."/>
            <person name="Henn M.R."/>
            <person name="Nusbaum C."/>
            <person name="Birren B."/>
        </authorList>
    </citation>
    <scope>NUCLEOTIDE SEQUENCE [LARGE SCALE GENOMIC DNA]</scope>
</reference>
<dbReference type="PANTHER" id="PTHR14879:SF5">
    <property type="entry name" value="RING-TYPE DOMAIN-CONTAINING PROTEIN"/>
    <property type="match status" value="1"/>
</dbReference>
<dbReference type="InterPro" id="IPR051728">
    <property type="entry name" value="RING-FYVE_E3_ubiquitin-ligase"/>
</dbReference>
<dbReference type="CTD" id="9941774"/>
<feature type="domain" description="RING-type" evidence="4">
    <location>
        <begin position="182"/>
        <end position="233"/>
    </location>
</feature>
<dbReference type="GeneID" id="9941774"/>
<dbReference type="InParanoid" id="A0A1I7W4U0"/>
<dbReference type="Gene3D" id="3.30.40.10">
    <property type="entry name" value="Zinc/RING finger domain, C3HC4 (zinc finger)"/>
    <property type="match status" value="1"/>
</dbReference>